<dbReference type="AlphaFoldDB" id="A0AAP2GT27"/>
<feature type="transmembrane region" description="Helical" evidence="1">
    <location>
        <begin position="125"/>
        <end position="142"/>
    </location>
</feature>
<keyword evidence="1" id="KW-0472">Membrane</keyword>
<keyword evidence="3" id="KW-1185">Reference proteome</keyword>
<evidence type="ECO:0000313" key="2">
    <source>
        <dbReference type="EMBL" id="MBT1711749.1"/>
    </source>
</evidence>
<keyword evidence="1" id="KW-0812">Transmembrane</keyword>
<sequence length="217" mass="24939">MSDTLLSVSLYFILIPTAASLLTLRHSRLSAVMFMLFVLGIVTEQIMLHDRPLGEQVIFDVYCLAECAIFLWIVLAPHDGPSYRRFLIGLLLIVLPSWLFFIFIIPTPLPVNGQYLTGSGLFNSLYQVCIAYMAAAKLLKIIEMTQTPYEAPIFWIVLGIFVYCFGTFFEMIFLWKKLLAQEIWYIHNIINIVTYIIYSIGLAKVYEQKKHVQKPSP</sequence>
<proteinExistence type="predicted"/>
<feature type="transmembrane region" description="Helical" evidence="1">
    <location>
        <begin position="6"/>
        <end position="24"/>
    </location>
</feature>
<name>A0AAP2GT27_9BACT</name>
<protein>
    <submittedName>
        <fullName evidence="2">Uncharacterized protein</fullName>
    </submittedName>
</protein>
<feature type="transmembrane region" description="Helical" evidence="1">
    <location>
        <begin position="54"/>
        <end position="74"/>
    </location>
</feature>
<gene>
    <name evidence="2" type="ORF">KK062_26140</name>
</gene>
<comment type="caution">
    <text evidence="2">The sequence shown here is derived from an EMBL/GenBank/DDBJ whole genome shotgun (WGS) entry which is preliminary data.</text>
</comment>
<feature type="transmembrane region" description="Helical" evidence="1">
    <location>
        <begin position="86"/>
        <end position="105"/>
    </location>
</feature>
<feature type="transmembrane region" description="Helical" evidence="1">
    <location>
        <begin position="31"/>
        <end position="48"/>
    </location>
</feature>
<dbReference type="Proteomes" id="UP001319080">
    <property type="component" value="Unassembled WGS sequence"/>
</dbReference>
<reference evidence="2 3" key="1">
    <citation type="submission" date="2021-05" db="EMBL/GenBank/DDBJ databases">
        <title>A Polyphasic approach of four new species of the genus Ohtaekwangia: Ohtaekwangia histidinii sp. nov., Ohtaekwangia cretensis sp. nov., Ohtaekwangia indiensis sp. nov., Ohtaekwangia reichenbachii sp. nov. from diverse environment.</title>
        <authorList>
            <person name="Octaviana S."/>
        </authorList>
    </citation>
    <scope>NUCLEOTIDE SEQUENCE [LARGE SCALE GENOMIC DNA]</scope>
    <source>
        <strain evidence="2 3">PWU5</strain>
    </source>
</reference>
<feature type="transmembrane region" description="Helical" evidence="1">
    <location>
        <begin position="185"/>
        <end position="206"/>
    </location>
</feature>
<organism evidence="2 3">
    <name type="scientific">Dawidia cretensis</name>
    <dbReference type="NCBI Taxonomy" id="2782350"/>
    <lineage>
        <taxon>Bacteria</taxon>
        <taxon>Pseudomonadati</taxon>
        <taxon>Bacteroidota</taxon>
        <taxon>Cytophagia</taxon>
        <taxon>Cytophagales</taxon>
        <taxon>Chryseotaleaceae</taxon>
        <taxon>Dawidia</taxon>
    </lineage>
</organism>
<dbReference type="EMBL" id="JAHESE010000040">
    <property type="protein sequence ID" value="MBT1711749.1"/>
    <property type="molecule type" value="Genomic_DNA"/>
</dbReference>
<evidence type="ECO:0000256" key="1">
    <source>
        <dbReference type="SAM" id="Phobius"/>
    </source>
</evidence>
<evidence type="ECO:0000313" key="3">
    <source>
        <dbReference type="Proteomes" id="UP001319080"/>
    </source>
</evidence>
<keyword evidence="1" id="KW-1133">Transmembrane helix</keyword>
<dbReference type="RefSeq" id="WP_254087320.1">
    <property type="nucleotide sequence ID" value="NZ_JAHESE010000040.1"/>
</dbReference>
<accession>A0AAP2GT27</accession>
<feature type="transmembrane region" description="Helical" evidence="1">
    <location>
        <begin position="154"/>
        <end position="173"/>
    </location>
</feature>